<evidence type="ECO:0000313" key="2">
    <source>
        <dbReference type="EMBL" id="ACN99344.1"/>
    </source>
</evidence>
<keyword evidence="3" id="KW-1185">Reference proteome</keyword>
<keyword evidence="1" id="KW-0472">Membrane</keyword>
<evidence type="ECO:0000313" key="3">
    <source>
        <dbReference type="Proteomes" id="UP000001369"/>
    </source>
</evidence>
<dbReference type="Proteomes" id="UP000001369">
    <property type="component" value="Chromosome"/>
</dbReference>
<dbReference type="AlphaFoldDB" id="C1DXX1"/>
<dbReference type="EMBL" id="CP001229">
    <property type="protein sequence ID" value="ACN99344.1"/>
    <property type="molecule type" value="Genomic_DNA"/>
</dbReference>
<keyword evidence="1" id="KW-1133">Transmembrane helix</keyword>
<dbReference type="RefSeq" id="WP_012674662.1">
    <property type="nucleotide sequence ID" value="NC_012438.1"/>
</dbReference>
<proteinExistence type="predicted"/>
<evidence type="ECO:0008006" key="4">
    <source>
        <dbReference type="Google" id="ProtNLM"/>
    </source>
</evidence>
<evidence type="ECO:0000256" key="1">
    <source>
        <dbReference type="SAM" id="Phobius"/>
    </source>
</evidence>
<dbReference type="STRING" id="204536.SULAZ_0237"/>
<name>C1DXX1_SULAA</name>
<keyword evidence="1" id="KW-0812">Transmembrane</keyword>
<feature type="transmembrane region" description="Helical" evidence="1">
    <location>
        <begin position="64"/>
        <end position="80"/>
    </location>
</feature>
<feature type="transmembrane region" description="Helical" evidence="1">
    <location>
        <begin position="36"/>
        <end position="58"/>
    </location>
</feature>
<feature type="transmembrane region" description="Helical" evidence="1">
    <location>
        <begin position="6"/>
        <end position="24"/>
    </location>
</feature>
<accession>C1DXX1</accession>
<dbReference type="HOGENOM" id="CLU_2262391_0_0_0"/>
<gene>
    <name evidence="2" type="ordered locus">SULAZ_0237</name>
</gene>
<dbReference type="KEGG" id="saf:SULAZ_0237"/>
<protein>
    <recommendedName>
        <fullName evidence="4">ATP synthase subunit I</fullName>
    </recommendedName>
</protein>
<sequence length="103" mass="11670">MILIYIPLFILGFVSGVLYFWHMWKSIGSYGAAKNKILMSMVFRVPIPIGAALVGYLIGKFEGVIAVLLGFTTFQVIFLVKKGQQLKKQLEEELEEENKISKE</sequence>
<organism evidence="2 3">
    <name type="scientific">Sulfurihydrogenibium azorense (strain DSM 15241 / OCM 825 / Az-Fu1)</name>
    <dbReference type="NCBI Taxonomy" id="204536"/>
    <lineage>
        <taxon>Bacteria</taxon>
        <taxon>Pseudomonadati</taxon>
        <taxon>Aquificota</taxon>
        <taxon>Aquificia</taxon>
        <taxon>Aquificales</taxon>
        <taxon>Hydrogenothermaceae</taxon>
        <taxon>Sulfurihydrogenibium</taxon>
    </lineage>
</organism>
<dbReference type="OrthoDB" id="15212at2"/>
<reference evidence="2 3" key="1">
    <citation type="journal article" date="2009" name="J. Bacteriol.">
        <title>Complete and draft genome sequences of six members of the Aquificales.</title>
        <authorList>
            <person name="Reysenbach A.L."/>
            <person name="Hamamura N."/>
            <person name="Podar M."/>
            <person name="Griffiths E."/>
            <person name="Ferreira S."/>
            <person name="Hochstein R."/>
            <person name="Heidelberg J."/>
            <person name="Johnson J."/>
            <person name="Mead D."/>
            <person name="Pohorille A."/>
            <person name="Sarmiento M."/>
            <person name="Schweighofer K."/>
            <person name="Seshadri R."/>
            <person name="Voytek M.A."/>
        </authorList>
    </citation>
    <scope>NUCLEOTIDE SEQUENCE [LARGE SCALE GENOMIC DNA]</scope>
    <source>
        <strain evidence="3">Az-Fu1 / DSM 15241 / OCM 825</strain>
    </source>
</reference>